<dbReference type="InterPro" id="IPR016135">
    <property type="entry name" value="UBQ-conjugating_enzyme/RWD"/>
</dbReference>
<dbReference type="PROSITE" id="PS50127">
    <property type="entry name" value="UBC_2"/>
    <property type="match status" value="1"/>
</dbReference>
<evidence type="ECO:0000259" key="6">
    <source>
        <dbReference type="PROSITE" id="PS50127"/>
    </source>
</evidence>
<reference evidence="7 8" key="1">
    <citation type="submission" date="2017-03" db="EMBL/GenBank/DDBJ databases">
        <title>Genomes of endolithic fungi from Antarctica.</title>
        <authorList>
            <person name="Coleine C."/>
            <person name="Masonjones S."/>
            <person name="Stajich J.E."/>
        </authorList>
    </citation>
    <scope>NUCLEOTIDE SEQUENCE [LARGE SCALE GENOMIC DNA]</scope>
    <source>
        <strain evidence="7 8">CCFEE 5187</strain>
    </source>
</reference>
<evidence type="ECO:0000256" key="3">
    <source>
        <dbReference type="ARBA" id="ARBA00022741"/>
    </source>
</evidence>
<dbReference type="InterPro" id="IPR000608">
    <property type="entry name" value="UBC"/>
</dbReference>
<keyword evidence="4" id="KW-0833">Ubl conjugation pathway</keyword>
<dbReference type="SUPFAM" id="SSF54495">
    <property type="entry name" value="UBC-like"/>
    <property type="match status" value="1"/>
</dbReference>
<dbReference type="InterPro" id="IPR050113">
    <property type="entry name" value="Ub_conjugating_enzyme"/>
</dbReference>
<comment type="caution">
    <text evidence="7">The sequence shown here is derived from an EMBL/GenBank/DDBJ whole genome shotgun (WGS) entry which is preliminary data.</text>
</comment>
<dbReference type="SMART" id="SM00212">
    <property type="entry name" value="UBCc"/>
    <property type="match status" value="1"/>
</dbReference>
<dbReference type="Pfam" id="PF00179">
    <property type="entry name" value="UQ_con"/>
    <property type="match status" value="1"/>
</dbReference>
<dbReference type="PANTHER" id="PTHR24067">
    <property type="entry name" value="UBIQUITIN-CONJUGATING ENZYME E2"/>
    <property type="match status" value="1"/>
</dbReference>
<dbReference type="GO" id="GO:0061631">
    <property type="term" value="F:ubiquitin conjugating enzyme activity"/>
    <property type="evidence" value="ECO:0007669"/>
    <property type="project" value="UniProtKB-EC"/>
</dbReference>
<sequence length="157" mass="17611">MSAGGSHKRIIKELSEITQSPPQGMKVSLVDESDVHVWEILMDGPEQSVYAGGHFKLLLTLPKDYPFKPPTLAFTTKIYHPNVTNDGKGAMCLGLLRSDEWKPPNKIAAVLDMTRSILVEPNLDDAVEGAIAEEYRTRRKEFDRTAREWVGKYAGRK</sequence>
<evidence type="ECO:0000313" key="8">
    <source>
        <dbReference type="Proteomes" id="UP000308768"/>
    </source>
</evidence>
<evidence type="ECO:0000256" key="2">
    <source>
        <dbReference type="ARBA" id="ARBA00022679"/>
    </source>
</evidence>
<protein>
    <recommendedName>
        <fullName evidence="1">E2 ubiquitin-conjugating enzyme</fullName>
        <ecNumber evidence="1">2.3.2.23</ecNumber>
    </recommendedName>
</protein>
<feature type="domain" description="UBC core" evidence="6">
    <location>
        <begin position="5"/>
        <end position="155"/>
    </location>
</feature>
<dbReference type="FunFam" id="3.10.110.10:FF:000060">
    <property type="entry name" value="Ubiquitin conjugating enzyme (UbcB)"/>
    <property type="match status" value="1"/>
</dbReference>
<evidence type="ECO:0000256" key="5">
    <source>
        <dbReference type="ARBA" id="ARBA00022840"/>
    </source>
</evidence>
<evidence type="ECO:0000256" key="1">
    <source>
        <dbReference type="ARBA" id="ARBA00012486"/>
    </source>
</evidence>
<evidence type="ECO:0000313" key="7">
    <source>
        <dbReference type="EMBL" id="TKA74508.1"/>
    </source>
</evidence>
<dbReference type="GO" id="GO:0005524">
    <property type="term" value="F:ATP binding"/>
    <property type="evidence" value="ECO:0007669"/>
    <property type="project" value="UniProtKB-KW"/>
</dbReference>
<organism evidence="7 8">
    <name type="scientific">Cryomyces minteri</name>
    <dbReference type="NCBI Taxonomy" id="331657"/>
    <lineage>
        <taxon>Eukaryota</taxon>
        <taxon>Fungi</taxon>
        <taxon>Dikarya</taxon>
        <taxon>Ascomycota</taxon>
        <taxon>Pezizomycotina</taxon>
        <taxon>Dothideomycetes</taxon>
        <taxon>Dothideomycetes incertae sedis</taxon>
        <taxon>Cryomyces</taxon>
    </lineage>
</organism>
<keyword evidence="3" id="KW-0547">Nucleotide-binding</keyword>
<keyword evidence="5" id="KW-0067">ATP-binding</keyword>
<dbReference type="AlphaFoldDB" id="A0A4U0XG79"/>
<dbReference type="EMBL" id="NAJN01000354">
    <property type="protein sequence ID" value="TKA74508.1"/>
    <property type="molecule type" value="Genomic_DNA"/>
</dbReference>
<keyword evidence="8" id="KW-1185">Reference proteome</keyword>
<dbReference type="EC" id="2.3.2.23" evidence="1"/>
<proteinExistence type="predicted"/>
<keyword evidence="2" id="KW-0808">Transferase</keyword>
<dbReference type="STRING" id="331657.A0A4U0XG79"/>
<dbReference type="Proteomes" id="UP000308768">
    <property type="component" value="Unassembled WGS sequence"/>
</dbReference>
<dbReference type="Gene3D" id="3.10.110.10">
    <property type="entry name" value="Ubiquitin Conjugating Enzyme"/>
    <property type="match status" value="1"/>
</dbReference>
<evidence type="ECO:0000256" key="4">
    <source>
        <dbReference type="ARBA" id="ARBA00022786"/>
    </source>
</evidence>
<name>A0A4U0XG79_9PEZI</name>
<gene>
    <name evidence="7" type="ORF">B0A49_05614</name>
</gene>
<dbReference type="OrthoDB" id="9978460at2759"/>
<accession>A0A4U0XG79</accession>